<sequence length="141" mass="14758">MSLVFYRVGHFFHRMGVPLLPRVFTLMGRIVFGAYIPSECQIGKRCKIAYGGSGLVIHPKTIIGDDCLISPGVVIGGRAGSPVLPRIGNNVAIYPGAAVLGDLTIGDKAIIGANAVVIENVPPGGRVVAPKSRLLESPAEV</sequence>
<dbReference type="InterPro" id="IPR005881">
    <property type="entry name" value="Ser_O-AcTrfase"/>
</dbReference>
<dbReference type="GO" id="GO:0009001">
    <property type="term" value="F:serine O-acetyltransferase activity"/>
    <property type="evidence" value="ECO:0007669"/>
    <property type="project" value="UniProtKB-EC"/>
</dbReference>
<evidence type="ECO:0000256" key="1">
    <source>
        <dbReference type="ARBA" id="ARBA00018522"/>
    </source>
</evidence>
<dbReference type="EMBL" id="JAVDVQ010000009">
    <property type="protein sequence ID" value="MDR7083179.1"/>
    <property type="molecule type" value="Genomic_DNA"/>
</dbReference>
<dbReference type="Gene3D" id="2.160.10.10">
    <property type="entry name" value="Hexapeptide repeat proteins"/>
    <property type="match status" value="1"/>
</dbReference>
<organism evidence="2 3">
    <name type="scientific">Arthrobacter ginsengisoli</name>
    <dbReference type="NCBI Taxonomy" id="1356565"/>
    <lineage>
        <taxon>Bacteria</taxon>
        <taxon>Bacillati</taxon>
        <taxon>Actinomycetota</taxon>
        <taxon>Actinomycetes</taxon>
        <taxon>Micrococcales</taxon>
        <taxon>Micrococcaceae</taxon>
        <taxon>Arthrobacter</taxon>
    </lineage>
</organism>
<dbReference type="RefSeq" id="WP_310057464.1">
    <property type="nucleotide sequence ID" value="NZ_JAVDVQ010000009.1"/>
</dbReference>
<proteinExistence type="predicted"/>
<dbReference type="Proteomes" id="UP001252243">
    <property type="component" value="Unassembled WGS sequence"/>
</dbReference>
<protein>
    <recommendedName>
        <fullName evidence="1">Serine acetyltransferase</fullName>
    </recommendedName>
</protein>
<dbReference type="SUPFAM" id="SSF51161">
    <property type="entry name" value="Trimeric LpxA-like enzymes"/>
    <property type="match status" value="1"/>
</dbReference>
<dbReference type="Pfam" id="PF00132">
    <property type="entry name" value="Hexapep"/>
    <property type="match status" value="1"/>
</dbReference>
<comment type="caution">
    <text evidence="2">The sequence shown here is derived from an EMBL/GenBank/DDBJ whole genome shotgun (WGS) entry which is preliminary data.</text>
</comment>
<dbReference type="PANTHER" id="PTHR42811">
    <property type="entry name" value="SERINE ACETYLTRANSFERASE"/>
    <property type="match status" value="1"/>
</dbReference>
<reference evidence="2 3" key="1">
    <citation type="submission" date="2023-07" db="EMBL/GenBank/DDBJ databases">
        <title>Sorghum-associated microbial communities from plants grown in Nebraska, USA.</title>
        <authorList>
            <person name="Schachtman D."/>
        </authorList>
    </citation>
    <scope>NUCLEOTIDE SEQUENCE [LARGE SCALE GENOMIC DNA]</scope>
    <source>
        <strain evidence="2 3">BE167</strain>
    </source>
</reference>
<gene>
    <name evidence="2" type="ORF">J2X01_002472</name>
</gene>
<keyword evidence="2" id="KW-0012">Acyltransferase</keyword>
<dbReference type="InterPro" id="IPR011004">
    <property type="entry name" value="Trimer_LpxA-like_sf"/>
</dbReference>
<evidence type="ECO:0000313" key="2">
    <source>
        <dbReference type="EMBL" id="MDR7083179.1"/>
    </source>
</evidence>
<evidence type="ECO:0000313" key="3">
    <source>
        <dbReference type="Proteomes" id="UP001252243"/>
    </source>
</evidence>
<keyword evidence="3" id="KW-1185">Reference proteome</keyword>
<accession>A0ABU1UDB0</accession>
<dbReference type="PIRSF" id="PIRSF000441">
    <property type="entry name" value="CysE"/>
    <property type="match status" value="1"/>
</dbReference>
<keyword evidence="2" id="KW-0808">Transferase</keyword>
<name>A0ABU1UDB0_9MICC</name>
<dbReference type="InterPro" id="IPR001451">
    <property type="entry name" value="Hexapep"/>
</dbReference>